<dbReference type="GO" id="GO:0005524">
    <property type="term" value="F:ATP binding"/>
    <property type="evidence" value="ECO:0007669"/>
    <property type="project" value="InterPro"/>
</dbReference>
<dbReference type="InterPro" id="IPR018163">
    <property type="entry name" value="Thr/Ala-tRNA-synth_IIc_edit"/>
</dbReference>
<feature type="domain" description="Threonyl/alanyl tRNA synthetase SAD" evidence="9">
    <location>
        <begin position="245"/>
        <end position="288"/>
    </location>
</feature>
<dbReference type="PANTHER" id="PTHR43462:SF1">
    <property type="entry name" value="ALANYL-TRNA EDITING PROTEIN AARSD1"/>
    <property type="match status" value="1"/>
</dbReference>
<dbReference type="SMART" id="SM00863">
    <property type="entry name" value="tRNA_SAD"/>
    <property type="match status" value="1"/>
</dbReference>
<keyword evidence="6" id="KW-0862">Zinc</keyword>
<dbReference type="GO" id="GO:0005737">
    <property type="term" value="C:cytoplasm"/>
    <property type="evidence" value="ECO:0007669"/>
    <property type="project" value="UniProtKB-SubCell"/>
</dbReference>
<evidence type="ECO:0000313" key="11">
    <source>
        <dbReference type="Proteomes" id="UP000016666"/>
    </source>
</evidence>
<keyword evidence="5" id="KW-0479">Metal-binding</keyword>
<evidence type="ECO:0000256" key="2">
    <source>
        <dbReference type="ARBA" id="ARBA00004496"/>
    </source>
</evidence>
<feature type="region of interest" description="Disordered" evidence="8">
    <location>
        <begin position="1"/>
        <end position="22"/>
    </location>
</feature>
<organism evidence="10 11">
    <name type="scientific">Anas platyrhynchos platyrhynchos</name>
    <name type="common">Northern mallard</name>
    <dbReference type="NCBI Taxonomy" id="8840"/>
    <lineage>
        <taxon>Eukaryota</taxon>
        <taxon>Metazoa</taxon>
        <taxon>Chordata</taxon>
        <taxon>Craniata</taxon>
        <taxon>Vertebrata</taxon>
        <taxon>Euteleostomi</taxon>
        <taxon>Archelosauria</taxon>
        <taxon>Archosauria</taxon>
        <taxon>Dinosauria</taxon>
        <taxon>Saurischia</taxon>
        <taxon>Theropoda</taxon>
        <taxon>Coelurosauria</taxon>
        <taxon>Aves</taxon>
        <taxon>Neognathae</taxon>
        <taxon>Galloanserae</taxon>
        <taxon>Anseriformes</taxon>
        <taxon>Anatidae</taxon>
        <taxon>Anatinae</taxon>
        <taxon>Anas</taxon>
    </lineage>
</organism>
<dbReference type="GO" id="GO:0006412">
    <property type="term" value="P:translation"/>
    <property type="evidence" value="ECO:0007669"/>
    <property type="project" value="UniProtKB-KW"/>
</dbReference>
<comment type="subcellular location">
    <subcellularLocation>
        <location evidence="2">Cytoplasm</location>
    </subcellularLocation>
</comment>
<reference evidence="10" key="2">
    <citation type="submission" date="2025-08" db="UniProtKB">
        <authorList>
            <consortium name="Ensembl"/>
        </authorList>
    </citation>
    <scope>IDENTIFICATION</scope>
</reference>
<dbReference type="AlphaFoldDB" id="A0A493SZQ3"/>
<evidence type="ECO:0000256" key="3">
    <source>
        <dbReference type="ARBA" id="ARBA00008429"/>
    </source>
</evidence>
<dbReference type="Proteomes" id="UP000016666">
    <property type="component" value="Chromosome 28"/>
</dbReference>
<evidence type="ECO:0000256" key="6">
    <source>
        <dbReference type="ARBA" id="ARBA00022833"/>
    </source>
</evidence>
<dbReference type="InterPro" id="IPR012947">
    <property type="entry name" value="tRNA_SAD"/>
</dbReference>
<dbReference type="Ensembl" id="ENSAPLT00000034722.1">
    <property type="protein sequence ID" value="ENSAPLP00000018965.1"/>
    <property type="gene ID" value="ENSAPLG00000004132.2"/>
</dbReference>
<name>A0A493SZQ3_ANAPP</name>
<keyword evidence="11" id="KW-1185">Reference proteome</keyword>
<evidence type="ECO:0000256" key="4">
    <source>
        <dbReference type="ARBA" id="ARBA00022490"/>
    </source>
</evidence>
<evidence type="ECO:0000256" key="5">
    <source>
        <dbReference type="ARBA" id="ARBA00022723"/>
    </source>
</evidence>
<dbReference type="Pfam" id="PF07973">
    <property type="entry name" value="tRNA_SAD"/>
    <property type="match status" value="1"/>
</dbReference>
<sequence length="461" mass="49846">MQQHSGPCPLTPVAPSHRGTGQSHTVWAEVGVSAQFVLPNLGRGKAELTALCPPAVPGAAWEGKPSVVCKPAARGAGSKLSTHWGGLRARRVALGSHGLRGSSCLLCLFPTTSSSPTPPGMSLGWFPNLVEMSAEKIHFGREFFSPCPKLKAVACTSLPGQHLITAIADLMFGFKTTSWELGRQRSIIELDTPSVTAEQIEALERSVNEKIRERVPVTVRELAADDPEVETVRSRGLPDDHTGPVRVINIEGIDSNMCCGTHVSNLSDLQVIKLLGTEKGKKNKTNLVFLAGNRVLKSIEQSHNTEKALTSLLKNGPGEHVEAVKRLQSSVKLLQKNNLNLLRDIAVLIARDFKSKPVQSQLFVLHRKEGDSEFMNIIANEIGTEETLLFLTVGDEKEAGLFLLAGPVEAVENLGPRVAELLGGKGAGKRGRFQGKATKMSRRGEVEALLQEYISHQRAET</sequence>
<gene>
    <name evidence="10" type="primary">AARSD1</name>
</gene>
<dbReference type="SUPFAM" id="SSF55186">
    <property type="entry name" value="ThrRS/AlaRS common domain"/>
    <property type="match status" value="1"/>
</dbReference>
<dbReference type="PANTHER" id="PTHR43462">
    <property type="entry name" value="ALANYL-TRNA EDITING PROTEIN"/>
    <property type="match status" value="1"/>
</dbReference>
<evidence type="ECO:0000256" key="7">
    <source>
        <dbReference type="ARBA" id="ARBA00022917"/>
    </source>
</evidence>
<dbReference type="GO" id="GO:0046872">
    <property type="term" value="F:metal ion binding"/>
    <property type="evidence" value="ECO:0007669"/>
    <property type="project" value="UniProtKB-KW"/>
</dbReference>
<reference evidence="10 11" key="1">
    <citation type="submission" date="2017-10" db="EMBL/GenBank/DDBJ databases">
        <title>A new Pekin duck reference genome.</title>
        <authorList>
            <person name="Hou Z.-C."/>
            <person name="Zhou Z.-K."/>
            <person name="Zhu F."/>
            <person name="Hou S.-S."/>
        </authorList>
    </citation>
    <scope>NUCLEOTIDE SEQUENCE [LARGE SCALE GENOMIC DNA]</scope>
</reference>
<dbReference type="FunFam" id="3.30.980.10:FF:000007">
    <property type="entry name" value="alanyl-tRNA editing protein Aarsd1"/>
    <property type="match status" value="1"/>
</dbReference>
<dbReference type="GO" id="GO:0043039">
    <property type="term" value="P:tRNA aminoacylation"/>
    <property type="evidence" value="ECO:0007669"/>
    <property type="project" value="InterPro"/>
</dbReference>
<dbReference type="GO" id="GO:0004812">
    <property type="term" value="F:aminoacyl-tRNA ligase activity"/>
    <property type="evidence" value="ECO:0007669"/>
    <property type="project" value="InterPro"/>
</dbReference>
<keyword evidence="7" id="KW-0648">Protein biosynthesis</keyword>
<evidence type="ECO:0000256" key="8">
    <source>
        <dbReference type="SAM" id="MobiDB-lite"/>
    </source>
</evidence>
<dbReference type="STRING" id="8840.ENSAPLP00000018965"/>
<evidence type="ECO:0000259" key="9">
    <source>
        <dbReference type="SMART" id="SM00863"/>
    </source>
</evidence>
<dbReference type="Gene3D" id="3.30.980.10">
    <property type="entry name" value="Threonyl-trna Synthetase, Chain A, domain 2"/>
    <property type="match status" value="1"/>
</dbReference>
<evidence type="ECO:0000256" key="1">
    <source>
        <dbReference type="ARBA" id="ARBA00001947"/>
    </source>
</evidence>
<dbReference type="InterPro" id="IPR051335">
    <property type="entry name" value="Alanyl-tRNA_Editing_Enzymes"/>
</dbReference>
<comment type="similarity">
    <text evidence="3">Belongs to the class-II aminoacyl-tRNA synthetase family. Alax-L subfamily.</text>
</comment>
<proteinExistence type="inferred from homology"/>
<comment type="cofactor">
    <cofactor evidence="1">
        <name>Zn(2+)</name>
        <dbReference type="ChEBI" id="CHEBI:29105"/>
    </cofactor>
</comment>
<evidence type="ECO:0000313" key="10">
    <source>
        <dbReference type="Ensembl" id="ENSAPLP00000018965.1"/>
    </source>
</evidence>
<protein>
    <submittedName>
        <fullName evidence="10">Alanyl-tRNA synthetase domain containing 1</fullName>
    </submittedName>
</protein>
<dbReference type="GO" id="GO:0002196">
    <property type="term" value="F:Ser-tRNA(Ala) deacylase activity"/>
    <property type="evidence" value="ECO:0007669"/>
    <property type="project" value="Ensembl"/>
</dbReference>
<keyword evidence="4" id="KW-0963">Cytoplasm</keyword>
<dbReference type="GeneTree" id="ENSGT00940000156241"/>
<accession>A0A493SZQ3</accession>
<reference evidence="10" key="3">
    <citation type="submission" date="2025-09" db="UniProtKB">
        <authorList>
            <consortium name="Ensembl"/>
        </authorList>
    </citation>
    <scope>IDENTIFICATION</scope>
</reference>